<dbReference type="Proteomes" id="UP001284601">
    <property type="component" value="Unassembled WGS sequence"/>
</dbReference>
<dbReference type="Gene3D" id="2.60.40.1180">
    <property type="entry name" value="Golgi alpha-mannosidase II"/>
    <property type="match status" value="1"/>
</dbReference>
<dbReference type="GO" id="GO:0016787">
    <property type="term" value="F:hydrolase activity"/>
    <property type="evidence" value="ECO:0007669"/>
    <property type="project" value="UniProtKB-KW"/>
</dbReference>
<dbReference type="Pfam" id="PF00128">
    <property type="entry name" value="Alpha-amylase"/>
    <property type="match status" value="1"/>
</dbReference>
<dbReference type="Gene3D" id="3.20.20.80">
    <property type="entry name" value="Glycosidases"/>
    <property type="match status" value="1"/>
</dbReference>
<dbReference type="InterPro" id="IPR017853">
    <property type="entry name" value="GH"/>
</dbReference>
<dbReference type="InterPro" id="IPR013780">
    <property type="entry name" value="Glyco_hydro_b"/>
</dbReference>
<dbReference type="SUPFAM" id="SSF51445">
    <property type="entry name" value="(Trans)glycosidases"/>
    <property type="match status" value="1"/>
</dbReference>
<name>A0ABU4HLG7_9ACTN</name>
<evidence type="ECO:0000313" key="4">
    <source>
        <dbReference type="Proteomes" id="UP001284601"/>
    </source>
</evidence>
<proteinExistence type="predicted"/>
<sequence length="800" mass="82743">MWAAALASACALTCALAGLVTGTAAADGGLTRDKWWQQLTGEKTINARFYGLTLDEVRDDLDQIAADGYKILNLDWPVKAGPTSIYNGLSASDFYSVEPSIGTDQDWLDFLEAAHARGIAVTTWFNIAYFWTGSALFKQAEADVRRYGPIRANQPANSPARFFRWRSGAGTVTKPCDLCGVNGLTKRWVTDPDAGTNISYYSGWADQPTGDFAAAEWRAEARRVLEHWLDTGLDGFIVDAITEMVDCDASCLRSTITDTIHAYPGRMAAAETPRDATAIGYGFDATTDQAFWGNQIATTAIARQNPSAIDDGLWTRDGIVAAGGTALSAPDFTTTSDAATHLLQAATIAASGNQLLVWDPGDGFGSPSTWAGEGASFKAITDAVVANPALQSQGARTQVATDDDTKTYAFVRTSVSGTQKALAVFNYTNAARTVTVNLAGSGVGDGTTTNLLAAGAGPSISGGSVTVRLPAWGYAFYGVPLPSSSCSTNLCGSLTTASGGTVDLTATGTADWAHWGTSSATSFDHKNGAGLISDRTAVGSGTITRYANNAIGYTWSDGTPTASATASTTGIYVTGAGNGFRFTVPADTTARRLLVHVGAWEARGRLVATLSDGSVSSYTSTSLSAGSGSSANGTFALSYRAARAGQTLTVSWTVDSVVTSNGNVTLQSAALQGGGGSGPTTTVVDDGAAGWSWGGGWSAYADGPAHGGTAHGGSTIGAWGSYTFTGSAVRVRTWKEAGAGSVEVFLDGVSQGVFSEDNGGAEAYGQLLFSHRFASSGTHTIRLVATTAAWTMVDALEVDS</sequence>
<organism evidence="3 4">
    <name type="scientific">Conexibacter stalactiti</name>
    <dbReference type="NCBI Taxonomy" id="1940611"/>
    <lineage>
        <taxon>Bacteria</taxon>
        <taxon>Bacillati</taxon>
        <taxon>Actinomycetota</taxon>
        <taxon>Thermoleophilia</taxon>
        <taxon>Solirubrobacterales</taxon>
        <taxon>Conexibacteraceae</taxon>
        <taxon>Conexibacter</taxon>
    </lineage>
</organism>
<keyword evidence="1" id="KW-0732">Signal</keyword>
<feature type="chain" id="PRO_5045725579" evidence="1">
    <location>
        <begin position="27"/>
        <end position="800"/>
    </location>
</feature>
<evidence type="ECO:0000313" key="3">
    <source>
        <dbReference type="EMBL" id="MDW5594137.1"/>
    </source>
</evidence>
<dbReference type="Gene3D" id="2.60.120.260">
    <property type="entry name" value="Galactose-binding domain-like"/>
    <property type="match status" value="1"/>
</dbReference>
<evidence type="ECO:0000256" key="1">
    <source>
        <dbReference type="SAM" id="SignalP"/>
    </source>
</evidence>
<dbReference type="EMBL" id="JAWSTH010000012">
    <property type="protein sequence ID" value="MDW5594137.1"/>
    <property type="molecule type" value="Genomic_DNA"/>
</dbReference>
<gene>
    <name evidence="3" type="ORF">R7226_07315</name>
</gene>
<dbReference type="RefSeq" id="WP_318596394.1">
    <property type="nucleotide sequence ID" value="NZ_JAWSTH010000012.1"/>
</dbReference>
<comment type="caution">
    <text evidence="3">The sequence shown here is derived from an EMBL/GenBank/DDBJ whole genome shotgun (WGS) entry which is preliminary data.</text>
</comment>
<keyword evidence="3" id="KW-0378">Hydrolase</keyword>
<accession>A0ABU4HLG7</accession>
<keyword evidence="4" id="KW-1185">Reference proteome</keyword>
<reference evidence="3 4" key="2">
    <citation type="submission" date="2023-10" db="EMBL/GenBank/DDBJ databases">
        <authorList>
            <person name="Han X.F."/>
        </authorList>
    </citation>
    <scope>NUCLEOTIDE SEQUENCE [LARGE SCALE GENOMIC DNA]</scope>
    <source>
        <strain evidence="3 4">KCTC 39840</strain>
    </source>
</reference>
<dbReference type="InterPro" id="IPR006047">
    <property type="entry name" value="GH13_cat_dom"/>
</dbReference>
<evidence type="ECO:0000259" key="2">
    <source>
        <dbReference type="Pfam" id="PF00128"/>
    </source>
</evidence>
<feature type="signal peptide" evidence="1">
    <location>
        <begin position="1"/>
        <end position="26"/>
    </location>
</feature>
<protein>
    <submittedName>
        <fullName evidence="3">Alpha-amylase family glycosyl hydrolase</fullName>
    </submittedName>
</protein>
<dbReference type="PANTHER" id="PTHR10357">
    <property type="entry name" value="ALPHA-AMYLASE FAMILY MEMBER"/>
    <property type="match status" value="1"/>
</dbReference>
<reference evidence="4" key="1">
    <citation type="submission" date="2023-07" db="EMBL/GenBank/DDBJ databases">
        <title>Conexibacter stalactiti sp. nov., isolated from stalactites in a lava cave and emended description of the genus Conexibacter.</title>
        <authorList>
            <person name="Lee S.D."/>
        </authorList>
    </citation>
    <scope>NUCLEOTIDE SEQUENCE [LARGE SCALE GENOMIC DNA]</scope>
    <source>
        <strain evidence="4">KCTC 39840</strain>
    </source>
</reference>
<feature type="domain" description="Glycosyl hydrolase family 13 catalytic" evidence="2">
    <location>
        <begin position="87"/>
        <end position="274"/>
    </location>
</feature>
<dbReference type="SUPFAM" id="SSF51011">
    <property type="entry name" value="Glycosyl hydrolase domain"/>
    <property type="match status" value="1"/>
</dbReference>